<feature type="compositionally biased region" description="Basic and acidic residues" evidence="1">
    <location>
        <begin position="32"/>
        <end position="41"/>
    </location>
</feature>
<dbReference type="RefSeq" id="WP_271053333.1">
    <property type="nucleotide sequence ID" value="NZ_JAQIIO010000002.1"/>
</dbReference>
<accession>A0ABT4VZL2</accession>
<evidence type="ECO:0000313" key="2">
    <source>
        <dbReference type="EMBL" id="MDA5093651.1"/>
    </source>
</evidence>
<dbReference type="EMBL" id="JAQIIO010000002">
    <property type="protein sequence ID" value="MDA5093651.1"/>
    <property type="molecule type" value="Genomic_DNA"/>
</dbReference>
<sequence length="47" mass="5547">MKTEAKTRPKNRRWMKWIIQAEADTSALPFTRENRQGKTEQKTQNAA</sequence>
<organism evidence="2 3">
    <name type="scientific">Aliiroseovarius salicola</name>
    <dbReference type="NCBI Taxonomy" id="3009082"/>
    <lineage>
        <taxon>Bacteria</taxon>
        <taxon>Pseudomonadati</taxon>
        <taxon>Pseudomonadota</taxon>
        <taxon>Alphaproteobacteria</taxon>
        <taxon>Rhodobacterales</taxon>
        <taxon>Paracoccaceae</taxon>
        <taxon>Aliiroseovarius</taxon>
    </lineage>
</organism>
<reference evidence="2 3" key="1">
    <citation type="submission" date="2023-01" db="EMBL/GenBank/DDBJ databases">
        <authorList>
            <person name="Yoon J.-W."/>
        </authorList>
    </citation>
    <scope>NUCLEOTIDE SEQUENCE [LARGE SCALE GENOMIC DNA]</scope>
    <source>
        <strain evidence="2 3">KMU-50</strain>
    </source>
</reference>
<evidence type="ECO:0000313" key="3">
    <source>
        <dbReference type="Proteomes" id="UP001528040"/>
    </source>
</evidence>
<evidence type="ECO:0000256" key="1">
    <source>
        <dbReference type="SAM" id="MobiDB-lite"/>
    </source>
</evidence>
<comment type="caution">
    <text evidence="2">The sequence shown here is derived from an EMBL/GenBank/DDBJ whole genome shotgun (WGS) entry which is preliminary data.</text>
</comment>
<keyword evidence="3" id="KW-1185">Reference proteome</keyword>
<feature type="region of interest" description="Disordered" evidence="1">
    <location>
        <begin position="22"/>
        <end position="47"/>
    </location>
</feature>
<gene>
    <name evidence="2" type="ORF">O2N63_06055</name>
</gene>
<protein>
    <submittedName>
        <fullName evidence="2">Uncharacterized protein</fullName>
    </submittedName>
</protein>
<dbReference type="Proteomes" id="UP001528040">
    <property type="component" value="Unassembled WGS sequence"/>
</dbReference>
<name>A0ABT4VZL2_9RHOB</name>
<proteinExistence type="predicted"/>